<name>A0A9D4UV86_ADICA</name>
<evidence type="ECO:0000256" key="1">
    <source>
        <dbReference type="ARBA" id="ARBA00004116"/>
    </source>
</evidence>
<proteinExistence type="inferred from homology"/>
<dbReference type="SUPFAM" id="SSF63829">
    <property type="entry name" value="Calcium-dependent phosphotriesterase"/>
    <property type="match status" value="1"/>
</dbReference>
<evidence type="ECO:0000256" key="5">
    <source>
        <dbReference type="ARBA" id="ARBA00023180"/>
    </source>
</evidence>
<dbReference type="Gene3D" id="2.120.10.30">
    <property type="entry name" value="TolB, C-terminal domain"/>
    <property type="match status" value="1"/>
</dbReference>
<evidence type="ECO:0000256" key="2">
    <source>
        <dbReference type="ARBA" id="ARBA00009191"/>
    </source>
</evidence>
<evidence type="ECO:0000256" key="6">
    <source>
        <dbReference type="SAM" id="SignalP"/>
    </source>
</evidence>
<feature type="signal peptide" evidence="6">
    <location>
        <begin position="1"/>
        <end position="16"/>
    </location>
</feature>
<keyword evidence="5" id="KW-0325">Glycoprotein</keyword>
<keyword evidence="4" id="KW-0926">Vacuole</keyword>
<dbReference type="OrthoDB" id="5307922at2759"/>
<dbReference type="Pfam" id="PF03088">
    <property type="entry name" value="Str_synth"/>
    <property type="match status" value="1"/>
</dbReference>
<feature type="domain" description="Strictosidine synthase conserved region" evidence="7">
    <location>
        <begin position="155"/>
        <end position="240"/>
    </location>
</feature>
<comment type="subcellular location">
    <subcellularLocation>
        <location evidence="1">Vacuole</location>
    </subcellularLocation>
</comment>
<evidence type="ECO:0000313" key="9">
    <source>
        <dbReference type="Proteomes" id="UP000886520"/>
    </source>
</evidence>
<keyword evidence="6" id="KW-0732">Signal</keyword>
<dbReference type="Proteomes" id="UP000886520">
    <property type="component" value="Chromosome 10"/>
</dbReference>
<dbReference type="InterPro" id="IPR018119">
    <property type="entry name" value="Strictosidine_synth_cons-reg"/>
</dbReference>
<feature type="chain" id="PRO_5038672100" description="Strictosidine synthase conserved region domain-containing protein" evidence="6">
    <location>
        <begin position="17"/>
        <end position="364"/>
    </location>
</feature>
<dbReference type="AlphaFoldDB" id="A0A9D4UV86"/>
<organism evidence="8 9">
    <name type="scientific">Adiantum capillus-veneris</name>
    <name type="common">Maidenhair fern</name>
    <dbReference type="NCBI Taxonomy" id="13818"/>
    <lineage>
        <taxon>Eukaryota</taxon>
        <taxon>Viridiplantae</taxon>
        <taxon>Streptophyta</taxon>
        <taxon>Embryophyta</taxon>
        <taxon>Tracheophyta</taxon>
        <taxon>Polypodiopsida</taxon>
        <taxon>Polypodiidae</taxon>
        <taxon>Polypodiales</taxon>
        <taxon>Pteridineae</taxon>
        <taxon>Pteridaceae</taxon>
        <taxon>Vittarioideae</taxon>
        <taxon>Adiantum</taxon>
    </lineage>
</organism>
<gene>
    <name evidence="8" type="ORF">GOP47_0010497</name>
</gene>
<dbReference type="PANTHER" id="PTHR10426">
    <property type="entry name" value="STRICTOSIDINE SYNTHASE-RELATED"/>
    <property type="match status" value="1"/>
</dbReference>
<comment type="caution">
    <text evidence="8">The sequence shown here is derived from an EMBL/GenBank/DDBJ whole genome shotgun (WGS) entry which is preliminary data.</text>
</comment>
<dbReference type="PANTHER" id="PTHR10426:SF88">
    <property type="entry name" value="ADIPOCYTE PLASMA MEMBRANE-ASSOCIATED PROTEIN HEMOMUCIN-RELATED"/>
    <property type="match status" value="1"/>
</dbReference>
<dbReference type="GO" id="GO:0012505">
    <property type="term" value="C:endomembrane system"/>
    <property type="evidence" value="ECO:0007669"/>
    <property type="project" value="TreeGrafter"/>
</dbReference>
<evidence type="ECO:0000256" key="3">
    <source>
        <dbReference type="ARBA" id="ARBA00022553"/>
    </source>
</evidence>
<protein>
    <recommendedName>
        <fullName evidence="7">Strictosidine synthase conserved region domain-containing protein</fullName>
    </recommendedName>
</protein>
<keyword evidence="3" id="KW-0597">Phosphoprotein</keyword>
<evidence type="ECO:0000256" key="4">
    <source>
        <dbReference type="ARBA" id="ARBA00022554"/>
    </source>
</evidence>
<reference evidence="8" key="1">
    <citation type="submission" date="2021-01" db="EMBL/GenBank/DDBJ databases">
        <title>Adiantum capillus-veneris genome.</title>
        <authorList>
            <person name="Fang Y."/>
            <person name="Liao Q."/>
        </authorList>
    </citation>
    <scope>NUCLEOTIDE SEQUENCE</scope>
    <source>
        <strain evidence="8">H3</strain>
        <tissue evidence="8">Leaf</tissue>
    </source>
</reference>
<dbReference type="GO" id="GO:0005773">
    <property type="term" value="C:vacuole"/>
    <property type="evidence" value="ECO:0007669"/>
    <property type="project" value="UniProtKB-SubCell"/>
</dbReference>
<evidence type="ECO:0000313" key="8">
    <source>
        <dbReference type="EMBL" id="KAI5074536.1"/>
    </source>
</evidence>
<evidence type="ECO:0000259" key="7">
    <source>
        <dbReference type="Pfam" id="PF03088"/>
    </source>
</evidence>
<dbReference type="EMBL" id="JABFUD020000010">
    <property type="protein sequence ID" value="KAI5074536.1"/>
    <property type="molecule type" value="Genomic_DNA"/>
</dbReference>
<dbReference type="InterPro" id="IPR011042">
    <property type="entry name" value="6-blade_b-propeller_TolB-like"/>
</dbReference>
<comment type="similarity">
    <text evidence="2">Belongs to the strictosidine synthase family.</text>
</comment>
<dbReference type="Pfam" id="PF20067">
    <property type="entry name" value="SSL_N"/>
    <property type="match status" value="1"/>
</dbReference>
<accession>A0A9D4UV86</accession>
<keyword evidence="9" id="KW-1185">Reference proteome</keyword>
<sequence length="364" mass="40460">MELWFVLVVAVAIAIAASYKAVDRYSTIRPLPLLLSPPVPLIGPFAPNSLLLTHLHRIGDGLLPSPEDVVVDAQGFLFVGCSDGWIKRIHPKSDFVEDWVFLGAGHSPLGLVLGRHGELIVCDPDVGLLNVTKDKVEVLSQEAEGVKFMLTDAAAVSMEDGSIYFTDATDKYPFAHHINDLMEARPNGRLLKYDEVTRITTVLMDHLYFANGVVLSSNEDFLVVCETVMARCQRYWLKGEKKGRFEIFIDRLPAYPDNIKSDGKGQFWIALVGARPFYMDWAMRSPFLKQLQQVLGLTDVFLKRLNKRALVLTVTEDGEPLRTLADPTGDAIKSVTTAYVVGDNLYLGNLGENFLGHVKLNKTI</sequence>
<dbReference type="GO" id="GO:0016787">
    <property type="term" value="F:hydrolase activity"/>
    <property type="evidence" value="ECO:0007669"/>
    <property type="project" value="TreeGrafter"/>
</dbReference>